<keyword evidence="11 14" id="KW-1133">Transmembrane helix</keyword>
<dbReference type="Gene3D" id="3.40.50.1000">
    <property type="entry name" value="HAD superfamily/HAD-like"/>
    <property type="match status" value="1"/>
</dbReference>
<dbReference type="GO" id="GO:0015662">
    <property type="term" value="F:P-type ion transporter activity"/>
    <property type="evidence" value="ECO:0007669"/>
    <property type="project" value="TreeGrafter"/>
</dbReference>
<dbReference type="NCBIfam" id="TIGR01494">
    <property type="entry name" value="ATPase_P-type"/>
    <property type="match status" value="1"/>
</dbReference>
<evidence type="ECO:0000256" key="2">
    <source>
        <dbReference type="ARBA" id="ARBA00006000"/>
    </source>
</evidence>
<comment type="subcellular location">
    <subcellularLocation>
        <location evidence="1">Endoplasmic reticulum membrane</location>
        <topology evidence="1">Multi-pass membrane protein</topology>
    </subcellularLocation>
</comment>
<dbReference type="SFLD" id="SFLDG00002">
    <property type="entry name" value="C1.7:_P-type_atpase_like"/>
    <property type="match status" value="1"/>
</dbReference>
<evidence type="ECO:0000256" key="10">
    <source>
        <dbReference type="ARBA" id="ARBA00022967"/>
    </source>
</evidence>
<organism evidence="17">
    <name type="scientific">Notodromas monacha</name>
    <dbReference type="NCBI Taxonomy" id="399045"/>
    <lineage>
        <taxon>Eukaryota</taxon>
        <taxon>Metazoa</taxon>
        <taxon>Ecdysozoa</taxon>
        <taxon>Arthropoda</taxon>
        <taxon>Crustacea</taxon>
        <taxon>Oligostraca</taxon>
        <taxon>Ostracoda</taxon>
        <taxon>Podocopa</taxon>
        <taxon>Podocopida</taxon>
        <taxon>Cypridocopina</taxon>
        <taxon>Cypridoidea</taxon>
        <taxon>Cyprididae</taxon>
        <taxon>Notodromas</taxon>
    </lineage>
</organism>
<proteinExistence type="inferred from homology"/>
<evidence type="ECO:0000256" key="8">
    <source>
        <dbReference type="ARBA" id="ARBA00022840"/>
    </source>
</evidence>
<dbReference type="GO" id="GO:0046872">
    <property type="term" value="F:metal ion binding"/>
    <property type="evidence" value="ECO:0007669"/>
    <property type="project" value="UniProtKB-KW"/>
</dbReference>
<dbReference type="InterPro" id="IPR023299">
    <property type="entry name" value="ATPase_P-typ_cyto_dom_N"/>
</dbReference>
<dbReference type="GO" id="GO:0006874">
    <property type="term" value="P:intracellular calcium ion homeostasis"/>
    <property type="evidence" value="ECO:0007669"/>
    <property type="project" value="TreeGrafter"/>
</dbReference>
<keyword evidence="5" id="KW-0479">Metal-binding</keyword>
<reference evidence="17" key="1">
    <citation type="submission" date="2020-11" db="EMBL/GenBank/DDBJ databases">
        <authorList>
            <person name="Tran Van P."/>
        </authorList>
    </citation>
    <scope>NUCLEOTIDE SEQUENCE</scope>
</reference>
<dbReference type="NCBIfam" id="TIGR01657">
    <property type="entry name" value="P-ATPase-V"/>
    <property type="match status" value="1"/>
</dbReference>
<dbReference type="InterPro" id="IPR001757">
    <property type="entry name" value="P_typ_ATPase"/>
</dbReference>
<evidence type="ECO:0000259" key="16">
    <source>
        <dbReference type="Pfam" id="PF23143"/>
    </source>
</evidence>
<dbReference type="Gene3D" id="3.40.1110.10">
    <property type="entry name" value="Calcium-transporting ATPase, cytoplasmic domain N"/>
    <property type="match status" value="1"/>
</dbReference>
<dbReference type="InterPro" id="IPR018303">
    <property type="entry name" value="ATPase_P-typ_P_site"/>
</dbReference>
<dbReference type="PROSITE" id="PS00154">
    <property type="entry name" value="ATPASE_E1_E2"/>
    <property type="match status" value="1"/>
</dbReference>
<feature type="region of interest" description="Disordered" evidence="13">
    <location>
        <begin position="868"/>
        <end position="946"/>
    </location>
</feature>
<feature type="transmembrane region" description="Helical" evidence="14">
    <location>
        <begin position="1145"/>
        <end position="1164"/>
    </location>
</feature>
<evidence type="ECO:0000256" key="9">
    <source>
        <dbReference type="ARBA" id="ARBA00022842"/>
    </source>
</evidence>
<feature type="transmembrane region" description="Helical" evidence="14">
    <location>
        <begin position="400"/>
        <end position="419"/>
    </location>
</feature>
<dbReference type="CDD" id="cd07543">
    <property type="entry name" value="P-type_ATPase_cation"/>
    <property type="match status" value="1"/>
</dbReference>
<evidence type="ECO:0000256" key="12">
    <source>
        <dbReference type="ARBA" id="ARBA00023136"/>
    </source>
</evidence>
<dbReference type="InterPro" id="IPR044492">
    <property type="entry name" value="P_typ_ATPase_HD_dom"/>
</dbReference>
<dbReference type="Proteomes" id="UP000678499">
    <property type="component" value="Unassembled WGS sequence"/>
</dbReference>
<dbReference type="GO" id="GO:0016887">
    <property type="term" value="F:ATP hydrolysis activity"/>
    <property type="evidence" value="ECO:0007669"/>
    <property type="project" value="InterPro"/>
</dbReference>
<comment type="similarity">
    <text evidence="2">Belongs to the cation transport ATPase (P-type) (TC 3.A.3) family. Type V subfamily.</text>
</comment>
<gene>
    <name evidence="17" type="ORF">NMOB1V02_LOCUS5087</name>
</gene>
<dbReference type="InterPro" id="IPR008250">
    <property type="entry name" value="ATPase_P-typ_transduc_dom_A_sf"/>
</dbReference>
<dbReference type="InterPro" id="IPR036412">
    <property type="entry name" value="HAD-like_sf"/>
</dbReference>
<feature type="compositionally biased region" description="Gly residues" evidence="13">
    <location>
        <begin position="922"/>
        <end position="933"/>
    </location>
</feature>
<dbReference type="InterPro" id="IPR059000">
    <property type="entry name" value="ATPase_P-type_domA"/>
</dbReference>
<evidence type="ECO:0000256" key="6">
    <source>
        <dbReference type="ARBA" id="ARBA00022741"/>
    </source>
</evidence>
<feature type="transmembrane region" description="Helical" evidence="14">
    <location>
        <begin position="1095"/>
        <end position="1115"/>
    </location>
</feature>
<dbReference type="SUPFAM" id="SSF81665">
    <property type="entry name" value="Calcium ATPase, transmembrane domain M"/>
    <property type="match status" value="1"/>
</dbReference>
<dbReference type="SFLD" id="SFLDS00003">
    <property type="entry name" value="Haloacid_Dehalogenase"/>
    <property type="match status" value="1"/>
</dbReference>
<dbReference type="InterPro" id="IPR057255">
    <property type="entry name" value="2TM_P5A-ATPase"/>
</dbReference>
<dbReference type="PRINTS" id="PR00119">
    <property type="entry name" value="CATATPASE"/>
</dbReference>
<evidence type="ECO:0000256" key="5">
    <source>
        <dbReference type="ARBA" id="ARBA00022723"/>
    </source>
</evidence>
<keyword evidence="8" id="KW-0067">ATP-binding</keyword>
<feature type="transmembrane region" description="Helical" evidence="14">
    <location>
        <begin position="1057"/>
        <end position="1074"/>
    </location>
</feature>
<dbReference type="AlphaFoldDB" id="A0A7R9BN67"/>
<feature type="transmembrane region" description="Helical" evidence="14">
    <location>
        <begin position="50"/>
        <end position="75"/>
    </location>
</feature>
<feature type="transmembrane region" description="Helical" evidence="14">
    <location>
        <begin position="21"/>
        <end position="44"/>
    </location>
</feature>
<keyword evidence="6" id="KW-0547">Nucleotide-binding</keyword>
<keyword evidence="4 14" id="KW-0812">Transmembrane</keyword>
<dbReference type="EMBL" id="CAJPEX010000883">
    <property type="protein sequence ID" value="CAG0917504.1"/>
    <property type="molecule type" value="Genomic_DNA"/>
</dbReference>
<dbReference type="SUPFAM" id="SSF56784">
    <property type="entry name" value="HAD-like"/>
    <property type="match status" value="1"/>
</dbReference>
<evidence type="ECO:0000256" key="11">
    <source>
        <dbReference type="ARBA" id="ARBA00022989"/>
    </source>
</evidence>
<evidence type="ECO:0000313" key="18">
    <source>
        <dbReference type="Proteomes" id="UP000678499"/>
    </source>
</evidence>
<name>A0A7R9BN67_9CRUS</name>
<dbReference type="InterPro" id="IPR023214">
    <property type="entry name" value="HAD_sf"/>
</dbReference>
<dbReference type="InterPro" id="IPR006544">
    <property type="entry name" value="P-type_TPase_V"/>
</dbReference>
<feature type="transmembrane region" description="Helical" evidence="14">
    <location>
        <begin position="1216"/>
        <end position="1238"/>
    </location>
</feature>
<evidence type="ECO:0000256" key="1">
    <source>
        <dbReference type="ARBA" id="ARBA00004477"/>
    </source>
</evidence>
<dbReference type="PANTHER" id="PTHR45630:SF7">
    <property type="entry name" value="ENDOPLASMIC RETICULUM TRANSMEMBRANE HELIX TRANSLOCASE"/>
    <property type="match status" value="1"/>
</dbReference>
<dbReference type="GO" id="GO:0005789">
    <property type="term" value="C:endoplasmic reticulum membrane"/>
    <property type="evidence" value="ECO:0007669"/>
    <property type="project" value="UniProtKB-SubCell"/>
</dbReference>
<keyword evidence="7" id="KW-0256">Endoplasmic reticulum</keyword>
<evidence type="ECO:0000256" key="7">
    <source>
        <dbReference type="ARBA" id="ARBA00022824"/>
    </source>
</evidence>
<sequence length="1246" mass="137972">MLSPVGDELVTSVALFREKHWMLHGYCFPFVFLYSGWLFTFVWVNDLQNFELGAITGVALLLLQALTGLFCFWSVRVRSALTLKKEDDVDKAAFAVVSPTANNGSAEIVKLCRSSTKGLDESPSAKSTWFVFQKTKYLYDEDKRYFRGLSFPVDHSFGFYNSWRGHETDEALQSAEDHYGRNELEMVIPEFLELFIERATAPFFVFQVFCVGLWCLDEYWYYSMFTLFMLVTFEYTLVQQQIRNMAEIRKMGNQPYMIQVYRKGRWKPISSDQLVPGDIVSLNRSQSLVPCDILLLRGQCIVDESTLTGESVPQMKESIDSVEAEDFLDMDLHGKLHVVAGGTKIVQHTAPTANTGLRGPTQNTCIGYVLRTGFNTSQGKLLRTILFGVKRVTANTKETAFFILFLLIFAIAAASYLWIKGSEDPNRNRYKLFLECVFILTSVVPPELPIELSLAVNSSLIALTKLSVFCTEPFRIPFAGKVDICCFDKTGTLTSDNLVVEGIAGLNGRANAADQTDVEKVSVESRSLTQVSDLPLETVQVMAACHSLVTLESENDALVGDPLEKAAINAIDWNVAKGDVVVPKKGKAPGMKIYHRFHFTSALKRMTVIAGYQETPSIHFISVTKGAPEILKPMFLNPPADYDEVYLEHARRGARVLALGRKNLGVLTSAEVREMARETAESEIEFRGFLIISCPLKPDSKANIKDILVSSHAVCMITGDNPLTACHVARELRFSRKTCTLVLTKTGDSEWQWQSVDQSKAVQVVPSGDISKELFGTHDLCITGEGLAYLLNEKHEFLRKILPHVKVFARFNPKQKEFVVTTLNRLGFTTLMCGDGTNDVGALKHAHVGVAILSGIPDLKKKFKKSGIENGSQEETLPRGTGGASGPPALRGSGALNVTPGGGRSRSRLEGAGRRSGAAAVGVGGPAAGGGATGQSARQEARNRTQEELQRLLKEIEEADGPQLVKLGDASIAAPFTSKMTSVLCEIRQIVFVSEMEEVLPRAANRNEGLILSHIIKQGRCTLVTTLQMFKILALNALILAYSQSVLYLKGVKFSDGQATFQGLLLAACFLFISKSKPLKTLSKQRPLPNIFNPYTLLTVMGQFFVHFFALVYLVTEALANTPERQAEKAVDLEKEFEPNLLNSTVYVISMALQVATFAINYRGHPFMESLGENRSLLYAIGGTSAFIFAVALNLIPEFSDSFMMVRFPDPYRWVLVSVLLADFLGAFLIDRTLLFMFGEGKQRIR</sequence>
<evidence type="ECO:0000256" key="13">
    <source>
        <dbReference type="SAM" id="MobiDB-lite"/>
    </source>
</evidence>
<evidence type="ECO:0000259" key="15">
    <source>
        <dbReference type="Pfam" id="PF00122"/>
    </source>
</evidence>
<evidence type="ECO:0000256" key="4">
    <source>
        <dbReference type="ARBA" id="ARBA00022692"/>
    </source>
</evidence>
<keyword evidence="9" id="KW-0460">Magnesium</keyword>
<feature type="domain" description="P5A-ATPase transmembrane helical hairpin" evidence="16">
    <location>
        <begin position="19"/>
        <end position="86"/>
    </location>
</feature>
<dbReference type="GO" id="GO:0019829">
    <property type="term" value="F:ATPase-coupled monoatomic cation transmembrane transporter activity"/>
    <property type="evidence" value="ECO:0007669"/>
    <property type="project" value="TreeGrafter"/>
</dbReference>
<feature type="domain" description="P-type ATPase A" evidence="15">
    <location>
        <begin position="257"/>
        <end position="383"/>
    </location>
</feature>
<dbReference type="GO" id="GO:0005524">
    <property type="term" value="F:ATP binding"/>
    <property type="evidence" value="ECO:0007669"/>
    <property type="project" value="UniProtKB-KW"/>
</dbReference>
<evidence type="ECO:0000256" key="14">
    <source>
        <dbReference type="SAM" id="Phobius"/>
    </source>
</evidence>
<dbReference type="InterPro" id="IPR023298">
    <property type="entry name" value="ATPase_P-typ_TM_dom_sf"/>
</dbReference>
<dbReference type="Gene3D" id="2.70.150.10">
    <property type="entry name" value="Calcium-transporting ATPase, cytoplasmic transduction domain A"/>
    <property type="match status" value="1"/>
</dbReference>
<dbReference type="Pfam" id="PF00122">
    <property type="entry name" value="E1-E2_ATPase"/>
    <property type="match status" value="1"/>
</dbReference>
<dbReference type="SFLD" id="SFLDF00027">
    <property type="entry name" value="p-type_atpase"/>
    <property type="match status" value="1"/>
</dbReference>
<keyword evidence="18" id="KW-1185">Reference proteome</keyword>
<evidence type="ECO:0008006" key="19">
    <source>
        <dbReference type="Google" id="ProtNLM"/>
    </source>
</evidence>
<evidence type="ECO:0000256" key="3">
    <source>
        <dbReference type="ARBA" id="ARBA00022448"/>
    </source>
</evidence>
<accession>A0A7R9BN67</accession>
<keyword evidence="12 14" id="KW-0472">Membrane</keyword>
<dbReference type="OrthoDB" id="48943at2759"/>
<keyword evidence="10" id="KW-1278">Translocase</keyword>
<feature type="transmembrane region" description="Helical" evidence="14">
    <location>
        <begin position="195"/>
        <end position="214"/>
    </location>
</feature>
<dbReference type="SUPFAM" id="SSF81653">
    <property type="entry name" value="Calcium ATPase, transduction domain A"/>
    <property type="match status" value="1"/>
</dbReference>
<dbReference type="InterPro" id="IPR047820">
    <property type="entry name" value="P5A-type_ATPase"/>
</dbReference>
<dbReference type="Pfam" id="PF23143">
    <property type="entry name" value="2TM_P5A-ATPase"/>
    <property type="match status" value="1"/>
</dbReference>
<protein>
    <recommendedName>
        <fullName evidence="19">Manganese-transporting ATPase 13A1</fullName>
    </recommendedName>
</protein>
<feature type="transmembrane region" description="Helical" evidence="14">
    <location>
        <begin position="220"/>
        <end position="238"/>
    </location>
</feature>
<feature type="transmembrane region" description="Helical" evidence="14">
    <location>
        <begin position="1176"/>
        <end position="1196"/>
    </location>
</feature>
<dbReference type="FunFam" id="3.40.50.1000:FF:000056">
    <property type="entry name" value="Cation-transporting ATPase"/>
    <property type="match status" value="1"/>
</dbReference>
<dbReference type="PANTHER" id="PTHR45630">
    <property type="entry name" value="CATION-TRANSPORTING ATPASE-RELATED"/>
    <property type="match status" value="1"/>
</dbReference>
<evidence type="ECO:0000313" key="17">
    <source>
        <dbReference type="EMBL" id="CAD7277352.1"/>
    </source>
</evidence>
<dbReference type="EMBL" id="OA882920">
    <property type="protein sequence ID" value="CAD7277352.1"/>
    <property type="molecule type" value="Genomic_DNA"/>
</dbReference>
<keyword evidence="3" id="KW-0813">Transport</keyword>
<dbReference type="SUPFAM" id="SSF81660">
    <property type="entry name" value="Metal cation-transporting ATPase, ATP-binding domain N"/>
    <property type="match status" value="1"/>
</dbReference>